<keyword evidence="2 8" id="KW-0813">Transport</keyword>
<comment type="caution">
    <text evidence="12">The sequence shown here is derived from an EMBL/GenBank/DDBJ whole genome shotgun (WGS) entry which is preliminary data.</text>
</comment>
<proteinExistence type="inferred from homology"/>
<evidence type="ECO:0000313" key="13">
    <source>
        <dbReference type="Proteomes" id="UP000033121"/>
    </source>
</evidence>
<evidence type="ECO:0000313" key="12">
    <source>
        <dbReference type="EMBL" id="GAO42203.1"/>
    </source>
</evidence>
<dbReference type="AlphaFoldDB" id="A0A0E9MXH0"/>
<dbReference type="GO" id="GO:0044718">
    <property type="term" value="P:siderophore transmembrane transport"/>
    <property type="evidence" value="ECO:0007669"/>
    <property type="project" value="TreeGrafter"/>
</dbReference>
<evidence type="ECO:0000259" key="11">
    <source>
        <dbReference type="Pfam" id="PF07715"/>
    </source>
</evidence>
<evidence type="ECO:0000256" key="2">
    <source>
        <dbReference type="ARBA" id="ARBA00022448"/>
    </source>
</evidence>
<dbReference type="Proteomes" id="UP000033121">
    <property type="component" value="Unassembled WGS sequence"/>
</dbReference>
<feature type="domain" description="TonB-dependent receptor plug" evidence="11">
    <location>
        <begin position="109"/>
        <end position="219"/>
    </location>
</feature>
<keyword evidence="7 8" id="KW-0998">Cell outer membrane</keyword>
<feature type="domain" description="TonB-dependent receptor-like beta-barrel" evidence="10">
    <location>
        <begin position="296"/>
        <end position="702"/>
    </location>
</feature>
<dbReference type="EMBL" id="BBWV01000001">
    <property type="protein sequence ID" value="GAO42203.1"/>
    <property type="molecule type" value="Genomic_DNA"/>
</dbReference>
<dbReference type="Pfam" id="PF00593">
    <property type="entry name" value="TonB_dep_Rec_b-barrel"/>
    <property type="match status" value="1"/>
</dbReference>
<evidence type="ECO:0000256" key="3">
    <source>
        <dbReference type="ARBA" id="ARBA00022452"/>
    </source>
</evidence>
<comment type="subcellular location">
    <subcellularLocation>
        <location evidence="1 8">Cell outer membrane</location>
        <topology evidence="1 8">Multi-pass membrane protein</topology>
    </subcellularLocation>
</comment>
<accession>A0A0E9MXH0</accession>
<protein>
    <submittedName>
        <fullName evidence="12">Putative TonB-dependent receptor</fullName>
    </submittedName>
</protein>
<dbReference type="PANTHER" id="PTHR30069">
    <property type="entry name" value="TONB-DEPENDENT OUTER MEMBRANE RECEPTOR"/>
    <property type="match status" value="1"/>
</dbReference>
<evidence type="ECO:0000256" key="8">
    <source>
        <dbReference type="PROSITE-ProRule" id="PRU01360"/>
    </source>
</evidence>
<dbReference type="PANTHER" id="PTHR30069:SF36">
    <property type="entry name" value="BLL6948 PROTEIN"/>
    <property type="match status" value="1"/>
</dbReference>
<name>A0A0E9MXH0_9BACT</name>
<keyword evidence="4 8" id="KW-0812">Transmembrane</keyword>
<keyword evidence="12" id="KW-0675">Receptor</keyword>
<keyword evidence="13" id="KW-1185">Reference proteome</keyword>
<dbReference type="SUPFAM" id="SSF49464">
    <property type="entry name" value="Carboxypeptidase regulatory domain-like"/>
    <property type="match status" value="1"/>
</dbReference>
<dbReference type="GO" id="GO:0009279">
    <property type="term" value="C:cell outer membrane"/>
    <property type="evidence" value="ECO:0007669"/>
    <property type="project" value="UniProtKB-SubCell"/>
</dbReference>
<dbReference type="Pfam" id="PF07715">
    <property type="entry name" value="Plug"/>
    <property type="match status" value="1"/>
</dbReference>
<dbReference type="Gene3D" id="2.40.170.20">
    <property type="entry name" value="TonB-dependent receptor, beta-barrel domain"/>
    <property type="match status" value="1"/>
</dbReference>
<dbReference type="SUPFAM" id="SSF56935">
    <property type="entry name" value="Porins"/>
    <property type="match status" value="1"/>
</dbReference>
<keyword evidence="5 9" id="KW-0798">TonB box</keyword>
<evidence type="ECO:0000259" key="10">
    <source>
        <dbReference type="Pfam" id="PF00593"/>
    </source>
</evidence>
<sequence length="746" mass="84225">MMYRIVCVLMLLVFCTTGYSQGILKGQVKSRENGELLEEATVRLKSASLHTHTLGDGSFGIPVTRYPDTLVVSHVGYETMETAVTDRTGHLIIFLYQAPVTLSQVNVTDSRRAIRQITQIDLKANPVNSAQDLLRKVPGLFIAQHAGGGKAEQIFLRGFDIDHGTDVRITTDGMPVNMVSHAHGQGYADLHFLIPETIKDIDFGKGSYYVDQGDFATAGYVNLSTFDRPDKNLVKVEAGQFNTFRTVALLKVLDQQKDDQNHQAYVAGEYYGTNGPFESPQHFNRLNLFAKYTGQLDRRSSLGIQFSTFTSKWNASGQIPERAVASGEIPRWGSIDPTEGGNTGRTNLALKYRYRIADHENWTSTFYFSNYDFSLYSNFTFFLHDSVHGDQIHQSEKRKIYGMDHRYSKQLFGDNSDLTLVAGLGLRYDAIRGISLQHTAQRDSLFEYFALGDIDETNINGYAGLEWQRGKWRISPGIRVDHFIFNYNDQLTPGYQTQAADKTAFSPKLNIVHSVNSQLQAYFKSGMGFHSNDTRVVVAQKGVDILPATYGADLGVIFKPWPKFLIQPALWFIQMQQEFVYVGDEAVVEPSGRTRRMGADLGIRFEPVPWMYIDADISYAYARAMDEAKGENYIPLAPDLTSTGGIAFRPLKGLSANWRYRYMKDRPANEDNSVVAQGYFVNDLVVSYSRNRWEIGCQVENLFDVNWREAQFDTQTRLKNEPAPVSEICYTPGTPFFARLKCSIFF</sequence>
<evidence type="ECO:0000256" key="4">
    <source>
        <dbReference type="ARBA" id="ARBA00022692"/>
    </source>
</evidence>
<evidence type="ECO:0000256" key="9">
    <source>
        <dbReference type="RuleBase" id="RU003357"/>
    </source>
</evidence>
<keyword evidence="3 8" id="KW-1134">Transmembrane beta strand</keyword>
<gene>
    <name evidence="12" type="ORF">FPE01S_01_12160</name>
</gene>
<evidence type="ECO:0000256" key="7">
    <source>
        <dbReference type="ARBA" id="ARBA00023237"/>
    </source>
</evidence>
<dbReference type="InterPro" id="IPR039426">
    <property type="entry name" value="TonB-dep_rcpt-like"/>
</dbReference>
<dbReference type="STRING" id="1220578.FPE01S_01_12160"/>
<dbReference type="InterPro" id="IPR008969">
    <property type="entry name" value="CarboxyPept-like_regulatory"/>
</dbReference>
<evidence type="ECO:0000256" key="6">
    <source>
        <dbReference type="ARBA" id="ARBA00023136"/>
    </source>
</evidence>
<keyword evidence="6 8" id="KW-0472">Membrane</keyword>
<organism evidence="12 13">
    <name type="scientific">Flavihumibacter petaseus NBRC 106054</name>
    <dbReference type="NCBI Taxonomy" id="1220578"/>
    <lineage>
        <taxon>Bacteria</taxon>
        <taxon>Pseudomonadati</taxon>
        <taxon>Bacteroidota</taxon>
        <taxon>Chitinophagia</taxon>
        <taxon>Chitinophagales</taxon>
        <taxon>Chitinophagaceae</taxon>
        <taxon>Flavihumibacter</taxon>
    </lineage>
</organism>
<dbReference type="GO" id="GO:0015344">
    <property type="term" value="F:siderophore uptake transmembrane transporter activity"/>
    <property type="evidence" value="ECO:0007669"/>
    <property type="project" value="TreeGrafter"/>
</dbReference>
<dbReference type="PROSITE" id="PS52016">
    <property type="entry name" value="TONB_DEPENDENT_REC_3"/>
    <property type="match status" value="1"/>
</dbReference>
<dbReference type="InterPro" id="IPR012910">
    <property type="entry name" value="Plug_dom"/>
</dbReference>
<dbReference type="InterPro" id="IPR000531">
    <property type="entry name" value="Beta-barrel_TonB"/>
</dbReference>
<dbReference type="Gene3D" id="2.170.130.10">
    <property type="entry name" value="TonB-dependent receptor, plug domain"/>
    <property type="match status" value="1"/>
</dbReference>
<evidence type="ECO:0000256" key="5">
    <source>
        <dbReference type="ARBA" id="ARBA00023077"/>
    </source>
</evidence>
<dbReference type="Pfam" id="PF13715">
    <property type="entry name" value="CarbopepD_reg_2"/>
    <property type="match status" value="1"/>
</dbReference>
<dbReference type="InterPro" id="IPR036942">
    <property type="entry name" value="Beta-barrel_TonB_sf"/>
</dbReference>
<comment type="similarity">
    <text evidence="8 9">Belongs to the TonB-dependent receptor family.</text>
</comment>
<dbReference type="InterPro" id="IPR037066">
    <property type="entry name" value="Plug_dom_sf"/>
</dbReference>
<reference evidence="12 13" key="1">
    <citation type="submission" date="2015-04" db="EMBL/GenBank/DDBJ databases">
        <title>Whole genome shotgun sequence of Flavihumibacter petaseus NBRC 106054.</title>
        <authorList>
            <person name="Miyazawa S."/>
            <person name="Hosoyama A."/>
            <person name="Hashimoto M."/>
            <person name="Noguchi M."/>
            <person name="Tsuchikane K."/>
            <person name="Ohji S."/>
            <person name="Yamazoe A."/>
            <person name="Ichikawa N."/>
            <person name="Kimura A."/>
            <person name="Fujita N."/>
        </authorList>
    </citation>
    <scope>NUCLEOTIDE SEQUENCE [LARGE SCALE GENOMIC DNA]</scope>
    <source>
        <strain evidence="12 13">NBRC 106054</strain>
    </source>
</reference>
<evidence type="ECO:0000256" key="1">
    <source>
        <dbReference type="ARBA" id="ARBA00004571"/>
    </source>
</evidence>